<dbReference type="EMBL" id="CM051403">
    <property type="protein sequence ID" value="KAJ4709107.1"/>
    <property type="molecule type" value="Genomic_DNA"/>
</dbReference>
<evidence type="ECO:0000313" key="1">
    <source>
        <dbReference type="EMBL" id="KAJ4709107.1"/>
    </source>
</evidence>
<evidence type="ECO:0000313" key="2">
    <source>
        <dbReference type="Proteomes" id="UP001164539"/>
    </source>
</evidence>
<reference evidence="1 2" key="1">
    <citation type="journal article" date="2023" name="Science">
        <title>Complex scaffold remodeling in plant triterpene biosynthesis.</title>
        <authorList>
            <person name="De La Pena R."/>
            <person name="Hodgson H."/>
            <person name="Liu J.C."/>
            <person name="Stephenson M.J."/>
            <person name="Martin A.C."/>
            <person name="Owen C."/>
            <person name="Harkess A."/>
            <person name="Leebens-Mack J."/>
            <person name="Jimenez L.E."/>
            <person name="Osbourn A."/>
            <person name="Sattely E.S."/>
        </authorList>
    </citation>
    <scope>NUCLEOTIDE SEQUENCE [LARGE SCALE GENOMIC DNA]</scope>
    <source>
        <strain evidence="2">cv. JPN11</strain>
        <tissue evidence="1">Leaf</tissue>
    </source>
</reference>
<organism evidence="1 2">
    <name type="scientific">Melia azedarach</name>
    <name type="common">Chinaberry tree</name>
    <dbReference type="NCBI Taxonomy" id="155640"/>
    <lineage>
        <taxon>Eukaryota</taxon>
        <taxon>Viridiplantae</taxon>
        <taxon>Streptophyta</taxon>
        <taxon>Embryophyta</taxon>
        <taxon>Tracheophyta</taxon>
        <taxon>Spermatophyta</taxon>
        <taxon>Magnoliopsida</taxon>
        <taxon>eudicotyledons</taxon>
        <taxon>Gunneridae</taxon>
        <taxon>Pentapetalae</taxon>
        <taxon>rosids</taxon>
        <taxon>malvids</taxon>
        <taxon>Sapindales</taxon>
        <taxon>Meliaceae</taxon>
        <taxon>Melia</taxon>
    </lineage>
</organism>
<keyword evidence="1" id="KW-0378">Hydrolase</keyword>
<accession>A0ACC1XEB3</accession>
<proteinExistence type="predicted"/>
<comment type="caution">
    <text evidence="1">The sequence shown here is derived from an EMBL/GenBank/DDBJ whole genome shotgun (WGS) entry which is preliminary data.</text>
</comment>
<gene>
    <name evidence="1" type="ORF">OWV82_018945</name>
</gene>
<name>A0ACC1XEB3_MELAZ</name>
<keyword evidence="1" id="KW-0645">Protease</keyword>
<dbReference type="Proteomes" id="UP001164539">
    <property type="component" value="Chromosome 10"/>
</dbReference>
<keyword evidence="2" id="KW-1185">Reference proteome</keyword>
<sequence>MNLQTYLLKNSELPTLLTKCPPTRRITTELFWQQQNLTHNTHHVVVPSTLDWRAKGAVTPVKSQGSKCGSCAIFSAVSAVEGISKIRTGKLVSLSEQQILDCSKPDGCKGSSMEDVFKYIIKNRGLTTEQIYPYQQKKRGCNRQKGAKIAAKIKSYKRVAATEGALLEAVAMQPVSVGIDANEHSFKFYKGGVYNGPCGTRIDHAVTVVGYGTTKQGMKYWLVKNSWGKHWGEGGYVRMHRGVGRAGLCGIATDASVPFA</sequence>
<protein>
    <submittedName>
        <fullName evidence="1">Cysteine protease</fullName>
    </submittedName>
</protein>